<dbReference type="PANTHER" id="PTHR32438:SF5">
    <property type="entry name" value="4-ALPHA-GLUCANOTRANSFERASE DPE1, CHLOROPLASTIC_AMYLOPLASTIC"/>
    <property type="match status" value="1"/>
</dbReference>
<evidence type="ECO:0000256" key="9">
    <source>
        <dbReference type="ARBA" id="ARBA00031501"/>
    </source>
</evidence>
<reference evidence="13 14" key="1">
    <citation type="journal article" date="2011" name="J. Bacteriol.">
        <title>Genome sequence of the plant-pathogenic bacterium Dickeya dadantii 3937.</title>
        <authorList>
            <person name="Glasner J.D."/>
            <person name="Yang C.H."/>
            <person name="Reverchon S."/>
            <person name="Hugouvieux-Cotte-Pattat N."/>
            <person name="Condemine G."/>
            <person name="Bohin J.P."/>
            <person name="Van Gijsegem F."/>
            <person name="Yang S."/>
            <person name="Franza T."/>
            <person name="Expert D."/>
            <person name="Plunkett G. III"/>
            <person name="San Francisco M.J."/>
            <person name="Charkowski A.O."/>
            <person name="Py B."/>
            <person name="Bell K."/>
            <person name="Rauscher L."/>
            <person name="Rodriguez-Palenzuela P."/>
            <person name="Toussaint A."/>
            <person name="Holeva M.C."/>
            <person name="He S.Y."/>
            <person name="Douet V."/>
            <person name="Boccara M."/>
            <person name="Blanco C."/>
            <person name="Toth I."/>
            <person name="Anderson B.D."/>
            <person name="Biehl B.S."/>
            <person name="Mau B."/>
            <person name="Flynn S.M."/>
            <person name="Barras F."/>
            <person name="Lindeberg M."/>
            <person name="Birch P.R."/>
            <person name="Tsuyumu S."/>
            <person name="Shi X."/>
            <person name="Hibbing M."/>
            <person name="Yap M.N."/>
            <person name="Carpentier M."/>
            <person name="Dassa E."/>
            <person name="Umehara M."/>
            <person name="Kim J.F."/>
            <person name="Rusch M."/>
            <person name="Soni P."/>
            <person name="Mayhew G.F."/>
            <person name="Fouts D.E."/>
            <person name="Gill S.R."/>
            <person name="Blattner F.R."/>
            <person name="Keen N.T."/>
            <person name="Perna N.T."/>
        </authorList>
    </citation>
    <scope>NUCLEOTIDE SEQUENCE [LARGE SCALE GENOMIC DNA]</scope>
    <source>
        <strain evidence="13 14">3937</strain>
    </source>
</reference>
<comment type="similarity">
    <text evidence="2 10">Belongs to the disproportionating enzyme family.</text>
</comment>
<dbReference type="GO" id="GO:0004134">
    <property type="term" value="F:4-alpha-glucanotransferase activity"/>
    <property type="evidence" value="ECO:0007669"/>
    <property type="project" value="UniProtKB-EC"/>
</dbReference>
<dbReference type="NCBIfam" id="TIGR00217">
    <property type="entry name" value="malQ"/>
    <property type="match status" value="1"/>
</dbReference>
<dbReference type="Proteomes" id="UP000006859">
    <property type="component" value="Chromosome"/>
</dbReference>
<dbReference type="OrthoDB" id="9763489at2"/>
<keyword evidence="14" id="KW-1185">Reference proteome</keyword>
<dbReference type="Gene3D" id="3.20.20.80">
    <property type="entry name" value="Glycosidases"/>
    <property type="match status" value="1"/>
</dbReference>
<gene>
    <name evidence="13" type="primary">malQ</name>
    <name evidence="13" type="ordered locus">Dda3937_00347</name>
</gene>
<evidence type="ECO:0000256" key="5">
    <source>
        <dbReference type="ARBA" id="ARBA00022676"/>
    </source>
</evidence>
<evidence type="ECO:0000256" key="4">
    <source>
        <dbReference type="ARBA" id="ARBA00020295"/>
    </source>
</evidence>
<feature type="region of interest" description="Disordered" evidence="11">
    <location>
        <begin position="685"/>
        <end position="728"/>
    </location>
</feature>
<keyword evidence="7 10" id="KW-0119">Carbohydrate metabolism</keyword>
<dbReference type="NCBIfam" id="NF008274">
    <property type="entry name" value="PRK11052.1"/>
    <property type="match status" value="1"/>
</dbReference>
<evidence type="ECO:0000256" key="1">
    <source>
        <dbReference type="ARBA" id="ARBA00000439"/>
    </source>
</evidence>
<dbReference type="STRING" id="198628.Dda3937_00347"/>
<sequence>MALKAKKSVPQHPGIADTYKDAYGNEQAIDQETREKLLQLLDVAEPTVAPLPSVCVFRQGQQNRLPLRDEGEYGWTLTYEKGGIIEGRSTGQAELALPDNLPLGYHQLILTQGEQQWSCRVIVAPARCYEPDPLTQGKRWWGVMVQLYTLRSSDNWGIGDFGDLKTLVEQVARRGGAFVGLNPLHALYPAEPEAASPYSPSSRNWLNIIYIDVNQVDDFHQSDAAGEWWKQDDVQRRLTAARASRWVDYTAVTSLKLTALRLAFNHFNRRNALDPRKTAFQQFLKTHDESLLQQATYDALQAWLKQQGEPAADWLQWPREYHDARSDASLRFRQEHADDVQFYCWLQWLAHEQLAACFSHSKQLGMPIGLYRDLAVGVAQGGVDTWGDQQLHCMSVTLGAPPDPLGPGGQNWNLTPMHPMLLRQRGYQPFIDLLRSNMAHSGALRIDHVMGLLRLWWILSGNTATRGAYVLYPVDDLLGILALESHRHRCLVIGEDLGTVPEEIVNKLRDNSVYSYKVLFFEKDQHDRFRAPDAYPTRSMATITTHDLATLRGYWQGVDLTLGKDLGLYPTDALLQQQHDARESAKQGLLDALHEQGLLPQRVGRNASLTTMSAQLNRGVQRYLADSASALLGLQLEDWLDMATPVNVPGTHQEYPNWRRKLSRSLDSIFTDRYLERLIRDIDLRRGGPVPSRNRKTAKPAGDETPEETKKEVQKETNKEAKKDTKKA</sequence>
<proteinExistence type="inferred from homology"/>
<dbReference type="PANTHER" id="PTHR32438">
    <property type="entry name" value="4-ALPHA-GLUCANOTRANSFERASE DPE1, CHLOROPLASTIC/AMYLOPLASTIC"/>
    <property type="match status" value="1"/>
</dbReference>
<dbReference type="GO" id="GO:0005975">
    <property type="term" value="P:carbohydrate metabolic process"/>
    <property type="evidence" value="ECO:0007669"/>
    <property type="project" value="InterPro"/>
</dbReference>
<evidence type="ECO:0000256" key="3">
    <source>
        <dbReference type="ARBA" id="ARBA00012560"/>
    </source>
</evidence>
<name>E0SJU1_DICD3</name>
<feature type="compositionally biased region" description="Basic and acidic residues" evidence="11">
    <location>
        <begin position="707"/>
        <end position="728"/>
    </location>
</feature>
<keyword evidence="6 10" id="KW-0808">Transferase</keyword>
<evidence type="ECO:0000313" key="14">
    <source>
        <dbReference type="Proteomes" id="UP000006859"/>
    </source>
</evidence>
<dbReference type="EMBL" id="CP002038">
    <property type="protein sequence ID" value="ADN00380.1"/>
    <property type="molecule type" value="Genomic_DNA"/>
</dbReference>
<dbReference type="KEGG" id="ddd:Dda3937_00347"/>
<evidence type="ECO:0000256" key="2">
    <source>
        <dbReference type="ARBA" id="ARBA00005684"/>
    </source>
</evidence>
<protein>
    <recommendedName>
        <fullName evidence="4 10">4-alpha-glucanotransferase</fullName>
        <ecNumber evidence="3 10">2.4.1.25</ecNumber>
    </recommendedName>
    <alternativeName>
        <fullName evidence="8 10">Amylomaltase</fullName>
    </alternativeName>
    <alternativeName>
        <fullName evidence="9 10">Disproportionating enzyme</fullName>
    </alternativeName>
</protein>
<dbReference type="CAZy" id="GH77">
    <property type="family name" value="Glycoside Hydrolase Family 77"/>
</dbReference>
<comment type="catalytic activity">
    <reaction evidence="1 10">
        <text>Transfers a segment of a (1-&gt;4)-alpha-D-glucan to a new position in an acceptor, which may be glucose or a (1-&gt;4)-alpha-D-glucan.</text>
        <dbReference type="EC" id="2.4.1.25"/>
    </reaction>
</comment>
<dbReference type="InterPro" id="IPR048458">
    <property type="entry name" value="MalQ_N"/>
</dbReference>
<keyword evidence="5 10" id="KW-0328">Glycosyltransferase</keyword>
<dbReference type="eggNOG" id="COG1640">
    <property type="taxonomic scope" value="Bacteria"/>
</dbReference>
<evidence type="ECO:0000256" key="8">
    <source>
        <dbReference type="ARBA" id="ARBA00031423"/>
    </source>
</evidence>
<feature type="domain" description="MalQ N-terminal beta-sandwich" evidence="12">
    <location>
        <begin position="51"/>
        <end position="125"/>
    </location>
</feature>
<evidence type="ECO:0000259" key="12">
    <source>
        <dbReference type="Pfam" id="PF21226"/>
    </source>
</evidence>
<evidence type="ECO:0000256" key="7">
    <source>
        <dbReference type="ARBA" id="ARBA00023277"/>
    </source>
</evidence>
<dbReference type="EC" id="2.4.1.25" evidence="3 10"/>
<dbReference type="PATRIC" id="fig|198628.6.peg.4122"/>
<evidence type="ECO:0000256" key="10">
    <source>
        <dbReference type="RuleBase" id="RU361207"/>
    </source>
</evidence>
<evidence type="ECO:0000256" key="11">
    <source>
        <dbReference type="SAM" id="MobiDB-lite"/>
    </source>
</evidence>
<dbReference type="Pfam" id="PF02446">
    <property type="entry name" value="Glyco_hydro_77"/>
    <property type="match status" value="1"/>
</dbReference>
<dbReference type="SUPFAM" id="SSF51445">
    <property type="entry name" value="(Trans)glycosidases"/>
    <property type="match status" value="1"/>
</dbReference>
<evidence type="ECO:0000256" key="6">
    <source>
        <dbReference type="ARBA" id="ARBA00022679"/>
    </source>
</evidence>
<organism evidence="13 14">
    <name type="scientific">Dickeya dadantii (strain 3937)</name>
    <name type="common">Erwinia chrysanthemi (strain 3937)</name>
    <dbReference type="NCBI Taxonomy" id="198628"/>
    <lineage>
        <taxon>Bacteria</taxon>
        <taxon>Pseudomonadati</taxon>
        <taxon>Pseudomonadota</taxon>
        <taxon>Gammaproteobacteria</taxon>
        <taxon>Enterobacterales</taxon>
        <taxon>Pectobacteriaceae</taxon>
        <taxon>Dickeya</taxon>
    </lineage>
</organism>
<dbReference type="InterPro" id="IPR003385">
    <property type="entry name" value="Glyco_hydro_77"/>
</dbReference>
<dbReference type="RefSeq" id="WP_013319779.1">
    <property type="nucleotide sequence ID" value="NC_014500.1"/>
</dbReference>
<evidence type="ECO:0000313" key="13">
    <source>
        <dbReference type="EMBL" id="ADN00380.1"/>
    </source>
</evidence>
<dbReference type="HOGENOM" id="CLU_022072_1_1_6"/>
<dbReference type="Pfam" id="PF21226">
    <property type="entry name" value="MalQ_N"/>
    <property type="match status" value="1"/>
</dbReference>
<accession>E0SJU1</accession>
<dbReference type="AlphaFoldDB" id="E0SJU1"/>
<dbReference type="InterPro" id="IPR017853">
    <property type="entry name" value="GH"/>
</dbReference>